<comment type="similarity">
    <text evidence="1">Belongs to the thioesterase family.</text>
</comment>
<dbReference type="InterPro" id="IPR029058">
    <property type="entry name" value="AB_hydrolase_fold"/>
</dbReference>
<name>A0ABV9XBM9_9ACTN</name>
<evidence type="ECO:0000259" key="3">
    <source>
        <dbReference type="SMART" id="SM00824"/>
    </source>
</evidence>
<dbReference type="PANTHER" id="PTHR11487">
    <property type="entry name" value="THIOESTERASE"/>
    <property type="match status" value="1"/>
</dbReference>
<dbReference type="Gene3D" id="3.40.50.1820">
    <property type="entry name" value="alpha/beta hydrolase"/>
    <property type="match status" value="1"/>
</dbReference>
<evidence type="ECO:0000256" key="1">
    <source>
        <dbReference type="ARBA" id="ARBA00007169"/>
    </source>
</evidence>
<dbReference type="Proteomes" id="UP001595829">
    <property type="component" value="Unassembled WGS sequence"/>
</dbReference>
<proteinExistence type="inferred from homology"/>
<keyword evidence="5" id="KW-1185">Reference proteome</keyword>
<feature type="domain" description="Thioesterase TesA-like" evidence="3">
    <location>
        <begin position="24"/>
        <end position="232"/>
    </location>
</feature>
<organism evidence="4 5">
    <name type="scientific">Streptomyces coeruleoprunus</name>
    <dbReference type="NCBI Taxonomy" id="285563"/>
    <lineage>
        <taxon>Bacteria</taxon>
        <taxon>Bacillati</taxon>
        <taxon>Actinomycetota</taxon>
        <taxon>Actinomycetes</taxon>
        <taxon>Kitasatosporales</taxon>
        <taxon>Streptomycetaceae</taxon>
        <taxon>Streptomyces</taxon>
    </lineage>
</organism>
<dbReference type="Pfam" id="PF00975">
    <property type="entry name" value="Thioesterase"/>
    <property type="match status" value="2"/>
</dbReference>
<sequence>MGTYGLRSWLHVPRPRHRPALRLVCFPPAGGTARFFAAWGEELPDSVELAAVQYPGREDRAGEPPARHVDELARPVAGALTALAEADKDVPLVLFGHGLGAAAAFETARLLHVTPYAAPRALFVSAHPAPTEPRHRDPLARLDDTPVPPGDPTVPPATAHADLRLATGYRYRPGPPLDCPVTALVGTRDPRVTARLADGWRSCTTGPFTLRAMPGDHFYLVPRRAELVAFLLTSLGARDGRTT</sequence>
<dbReference type="InterPro" id="IPR012223">
    <property type="entry name" value="TEII"/>
</dbReference>
<dbReference type="SUPFAM" id="SSF53474">
    <property type="entry name" value="alpha/beta-Hydrolases"/>
    <property type="match status" value="1"/>
</dbReference>
<gene>
    <name evidence="4" type="ORF">ACFPM3_11955</name>
</gene>
<evidence type="ECO:0000256" key="2">
    <source>
        <dbReference type="ARBA" id="ARBA00022801"/>
    </source>
</evidence>
<dbReference type="InterPro" id="IPR001031">
    <property type="entry name" value="Thioesterase"/>
</dbReference>
<comment type="caution">
    <text evidence="4">The sequence shown here is derived from an EMBL/GenBank/DDBJ whole genome shotgun (WGS) entry which is preliminary data.</text>
</comment>
<dbReference type="SMART" id="SM00824">
    <property type="entry name" value="PKS_TE"/>
    <property type="match status" value="1"/>
</dbReference>
<accession>A0ABV9XBM9</accession>
<dbReference type="RefSeq" id="WP_345690481.1">
    <property type="nucleotide sequence ID" value="NZ_BAABIT010000001.1"/>
</dbReference>
<dbReference type="EMBL" id="JBHSJD010000007">
    <property type="protein sequence ID" value="MFC5022845.1"/>
    <property type="molecule type" value="Genomic_DNA"/>
</dbReference>
<evidence type="ECO:0000313" key="4">
    <source>
        <dbReference type="EMBL" id="MFC5022845.1"/>
    </source>
</evidence>
<reference evidence="5" key="1">
    <citation type="journal article" date="2019" name="Int. J. Syst. Evol. Microbiol.">
        <title>The Global Catalogue of Microorganisms (GCM) 10K type strain sequencing project: providing services to taxonomists for standard genome sequencing and annotation.</title>
        <authorList>
            <consortium name="The Broad Institute Genomics Platform"/>
            <consortium name="The Broad Institute Genome Sequencing Center for Infectious Disease"/>
            <person name="Wu L."/>
            <person name="Ma J."/>
        </authorList>
    </citation>
    <scope>NUCLEOTIDE SEQUENCE [LARGE SCALE GENOMIC DNA]</scope>
    <source>
        <strain evidence="5">CGMCC 4.1648</strain>
    </source>
</reference>
<keyword evidence="2" id="KW-0378">Hydrolase</keyword>
<dbReference type="InterPro" id="IPR020802">
    <property type="entry name" value="TesA-like"/>
</dbReference>
<evidence type="ECO:0000313" key="5">
    <source>
        <dbReference type="Proteomes" id="UP001595829"/>
    </source>
</evidence>
<dbReference type="PANTHER" id="PTHR11487:SF0">
    <property type="entry name" value="S-ACYL FATTY ACID SYNTHASE THIOESTERASE, MEDIUM CHAIN"/>
    <property type="match status" value="1"/>
</dbReference>
<protein>
    <submittedName>
        <fullName evidence="4">Thioesterase II family protein</fullName>
    </submittedName>
</protein>